<evidence type="ECO:0000256" key="1">
    <source>
        <dbReference type="ARBA" id="ARBA00004496"/>
    </source>
</evidence>
<feature type="region of interest" description="Disordered" evidence="4">
    <location>
        <begin position="175"/>
        <end position="222"/>
    </location>
</feature>
<comment type="similarity">
    <text evidence="2">Belongs to the sestrin family.</text>
</comment>
<dbReference type="GO" id="GO:0071233">
    <property type="term" value="P:cellular response to L-leucine"/>
    <property type="evidence" value="ECO:0007669"/>
    <property type="project" value="TreeGrafter"/>
</dbReference>
<comment type="caution">
    <text evidence="5">The sequence shown here is derived from an EMBL/GenBank/DDBJ whole genome shotgun (WGS) entry which is preliminary data.</text>
</comment>
<evidence type="ECO:0000256" key="2">
    <source>
        <dbReference type="ARBA" id="ARBA00008350"/>
    </source>
</evidence>
<protein>
    <recommendedName>
        <fullName evidence="7">Sestrin</fullName>
    </recommendedName>
</protein>
<name>A0AAV2R3G0_MEGNR</name>
<dbReference type="GO" id="GO:0005634">
    <property type="term" value="C:nucleus"/>
    <property type="evidence" value="ECO:0007669"/>
    <property type="project" value="InterPro"/>
</dbReference>
<dbReference type="PANTHER" id="PTHR12474">
    <property type="entry name" value="P53 REGULATED PA26 NUCLEAR PROTEIN SESTRIN"/>
    <property type="match status" value="1"/>
</dbReference>
<feature type="compositionally biased region" description="Polar residues" evidence="4">
    <location>
        <begin position="176"/>
        <end position="195"/>
    </location>
</feature>
<dbReference type="GO" id="GO:0016239">
    <property type="term" value="P:positive regulation of macroautophagy"/>
    <property type="evidence" value="ECO:0007669"/>
    <property type="project" value="TreeGrafter"/>
</dbReference>
<dbReference type="GO" id="GO:1901031">
    <property type="term" value="P:regulation of response to reactive oxygen species"/>
    <property type="evidence" value="ECO:0007669"/>
    <property type="project" value="InterPro"/>
</dbReference>
<reference evidence="5 6" key="1">
    <citation type="submission" date="2024-05" db="EMBL/GenBank/DDBJ databases">
        <authorList>
            <person name="Wallberg A."/>
        </authorList>
    </citation>
    <scope>NUCLEOTIDE SEQUENCE [LARGE SCALE GENOMIC DNA]</scope>
</reference>
<dbReference type="InterPro" id="IPR006730">
    <property type="entry name" value="Sestrin"/>
</dbReference>
<dbReference type="Pfam" id="PF04636">
    <property type="entry name" value="PA26"/>
    <property type="match status" value="2"/>
</dbReference>
<organism evidence="5 6">
    <name type="scientific">Meganyctiphanes norvegica</name>
    <name type="common">Northern krill</name>
    <name type="synonym">Thysanopoda norvegica</name>
    <dbReference type="NCBI Taxonomy" id="48144"/>
    <lineage>
        <taxon>Eukaryota</taxon>
        <taxon>Metazoa</taxon>
        <taxon>Ecdysozoa</taxon>
        <taxon>Arthropoda</taxon>
        <taxon>Crustacea</taxon>
        <taxon>Multicrustacea</taxon>
        <taxon>Malacostraca</taxon>
        <taxon>Eumalacostraca</taxon>
        <taxon>Eucarida</taxon>
        <taxon>Euphausiacea</taxon>
        <taxon>Euphausiidae</taxon>
        <taxon>Meganyctiphanes</taxon>
    </lineage>
</organism>
<dbReference type="GO" id="GO:0016684">
    <property type="term" value="F:oxidoreductase activity, acting on peroxide as acceptor"/>
    <property type="evidence" value="ECO:0007669"/>
    <property type="project" value="TreeGrafter"/>
</dbReference>
<evidence type="ECO:0000256" key="3">
    <source>
        <dbReference type="ARBA" id="ARBA00022490"/>
    </source>
</evidence>
<keyword evidence="3" id="KW-0963">Cytoplasm</keyword>
<proteinExistence type="inferred from homology"/>
<evidence type="ECO:0000313" key="5">
    <source>
        <dbReference type="EMBL" id="CAL4110899.1"/>
    </source>
</evidence>
<accession>A0AAV2R3G0</accession>
<dbReference type="SUPFAM" id="SSF69118">
    <property type="entry name" value="AhpD-like"/>
    <property type="match status" value="1"/>
</dbReference>
<keyword evidence="6" id="KW-1185">Reference proteome</keyword>
<dbReference type="GO" id="GO:1904262">
    <property type="term" value="P:negative regulation of TORC1 signaling"/>
    <property type="evidence" value="ECO:0007669"/>
    <property type="project" value="TreeGrafter"/>
</dbReference>
<dbReference type="GO" id="GO:1990253">
    <property type="term" value="P:cellular response to leucine starvation"/>
    <property type="evidence" value="ECO:0007669"/>
    <property type="project" value="TreeGrafter"/>
</dbReference>
<dbReference type="PANTHER" id="PTHR12474:SF0">
    <property type="entry name" value="SESTRIN HOMOLOG"/>
    <property type="match status" value="1"/>
</dbReference>
<sequence length="429" mass="48406">MRPDVYVVECSAATGSEEEVSVWWVERIVRALQSVGGYRETWYRAQVHLLYGDGPLPITWRLYIAIMAVCRHEVTWLVETLLLEFQNGGGDVQWVGGIHRVPPKLAALSRINNILAHQPWLLKPQHIQELTTGEDNWSLAELCQALCLLTHFHSLVSFIHTAGLTKPLEKNRGITKESTNIVSKKSEAPSLQTGGKSPEKVQASMSNSASRISSQSDCDKTSSKTFMPIRQYRHLTVDPDFTYQDFSNVPDSSIPSFPIQDYSWQDQGFALCSRLLGDTGVLLDERFTAAFACQNIRLFELQLATHCMGYAQSKTESNEKSTEISRLPEQYTTKQTSPTTKLLPSKALWKHVQWMLGIRYDDFDYTELNKNLGPGIREFTKMSCCFPEKSQGTPLSQADMIHASVVVMEARFQSELLYALRAIMVVTQS</sequence>
<gene>
    <name evidence="5" type="ORF">MNOR_LOCUS19501</name>
</gene>
<evidence type="ECO:0000313" key="6">
    <source>
        <dbReference type="Proteomes" id="UP001497623"/>
    </source>
</evidence>
<dbReference type="GO" id="GO:0070728">
    <property type="term" value="F:L-leucine binding"/>
    <property type="evidence" value="ECO:0007669"/>
    <property type="project" value="TreeGrafter"/>
</dbReference>
<evidence type="ECO:0000256" key="4">
    <source>
        <dbReference type="SAM" id="MobiDB-lite"/>
    </source>
</evidence>
<dbReference type="AlphaFoldDB" id="A0AAV2R3G0"/>
<evidence type="ECO:0008006" key="7">
    <source>
        <dbReference type="Google" id="ProtNLM"/>
    </source>
</evidence>
<comment type="subcellular location">
    <subcellularLocation>
        <location evidence="1">Cytoplasm</location>
    </subcellularLocation>
</comment>
<dbReference type="GO" id="GO:0005737">
    <property type="term" value="C:cytoplasm"/>
    <property type="evidence" value="ECO:0007669"/>
    <property type="project" value="UniProtKB-SubCell"/>
</dbReference>
<dbReference type="EMBL" id="CAXKWB010014520">
    <property type="protein sequence ID" value="CAL4110899.1"/>
    <property type="molecule type" value="Genomic_DNA"/>
</dbReference>
<dbReference type="InterPro" id="IPR029032">
    <property type="entry name" value="AhpD-like"/>
</dbReference>
<feature type="compositionally biased region" description="Low complexity" evidence="4">
    <location>
        <begin position="204"/>
        <end position="216"/>
    </location>
</feature>
<dbReference type="Proteomes" id="UP001497623">
    <property type="component" value="Unassembled WGS sequence"/>
</dbReference>